<accession>A0ABW4NMX9</accession>
<evidence type="ECO:0000313" key="3">
    <source>
        <dbReference type="EMBL" id="MFD1799509.1"/>
    </source>
</evidence>
<dbReference type="Proteomes" id="UP001597285">
    <property type="component" value="Unassembled WGS sequence"/>
</dbReference>
<proteinExistence type="predicted"/>
<feature type="compositionally biased region" description="Basic and acidic residues" evidence="2">
    <location>
        <begin position="302"/>
        <end position="314"/>
    </location>
</feature>
<reference evidence="4" key="1">
    <citation type="journal article" date="2019" name="Int. J. Syst. Evol. Microbiol.">
        <title>The Global Catalogue of Microorganisms (GCM) 10K type strain sequencing project: providing services to taxonomists for standard genome sequencing and annotation.</title>
        <authorList>
            <consortium name="The Broad Institute Genomics Platform"/>
            <consortium name="The Broad Institute Genome Sequencing Center for Infectious Disease"/>
            <person name="Wu L."/>
            <person name="Ma J."/>
        </authorList>
    </citation>
    <scope>NUCLEOTIDE SEQUENCE [LARGE SCALE GENOMIC DNA]</scope>
    <source>
        <strain evidence="4">KCTC 42143</strain>
    </source>
</reference>
<feature type="region of interest" description="Disordered" evidence="2">
    <location>
        <begin position="254"/>
        <end position="358"/>
    </location>
</feature>
<feature type="compositionally biased region" description="Polar residues" evidence="2">
    <location>
        <begin position="282"/>
        <end position="301"/>
    </location>
</feature>
<dbReference type="RefSeq" id="WP_156413245.1">
    <property type="nucleotide sequence ID" value="NZ_JBHSQC010000025.1"/>
</dbReference>
<feature type="coiled-coil region" evidence="1">
    <location>
        <begin position="144"/>
        <end position="174"/>
    </location>
</feature>
<protein>
    <recommendedName>
        <fullName evidence="5">MapZ extracellular domain-containing protein</fullName>
    </recommendedName>
</protein>
<evidence type="ECO:0000256" key="1">
    <source>
        <dbReference type="SAM" id="Coils"/>
    </source>
</evidence>
<gene>
    <name evidence="3" type="ORF">ACFSBK_06545</name>
</gene>
<feature type="compositionally biased region" description="Low complexity" evidence="2">
    <location>
        <begin position="267"/>
        <end position="281"/>
    </location>
</feature>
<comment type="caution">
    <text evidence="3">The sequence shown here is derived from an EMBL/GenBank/DDBJ whole genome shotgun (WGS) entry which is preliminary data.</text>
</comment>
<organism evidence="3 4">
    <name type="scientific">Carnobacterium antarcticum</name>
    <dbReference type="NCBI Taxonomy" id="2126436"/>
    <lineage>
        <taxon>Bacteria</taxon>
        <taxon>Bacillati</taxon>
        <taxon>Bacillota</taxon>
        <taxon>Bacilli</taxon>
        <taxon>Lactobacillales</taxon>
        <taxon>Carnobacteriaceae</taxon>
        <taxon>Carnobacterium</taxon>
    </lineage>
</organism>
<sequence length="358" mass="40528">MTKKNIVLSLLVLLTVATIMGGTKYHRYVQTEKFKQAEQKLDETKEAEKLVAALFETEAKETLAKGITEKQLSIALDKVKELPDSPLKKELLTEVRAAEEGYQAQKVVQSLLIDNILADEVSESQLEQAQTHLEKIKKRFPLLYDELKVYLTEAKDQYEAIKKAEKTLAELFEEPKTEIVKEDVTQVQYDEVKAMITAIKNKKVQTALFETLALVETKLRVIEQQLLQEQEEQERVLEEERLAEQERMEAIEKEAALQEESEQDEASTSTSVKSSTTNQNTWQPTPKTTKSPQSNWTAPQKDTQEPELPAKENSSDTAEEPEDSSSPEIPKDSEVDIDSGSNDKEEMNQESSAFSSAE</sequence>
<evidence type="ECO:0000313" key="4">
    <source>
        <dbReference type="Proteomes" id="UP001597285"/>
    </source>
</evidence>
<dbReference type="EMBL" id="JBHUFF010000013">
    <property type="protein sequence ID" value="MFD1799509.1"/>
    <property type="molecule type" value="Genomic_DNA"/>
</dbReference>
<name>A0ABW4NMX9_9LACT</name>
<evidence type="ECO:0008006" key="5">
    <source>
        <dbReference type="Google" id="ProtNLM"/>
    </source>
</evidence>
<keyword evidence="1" id="KW-0175">Coiled coil</keyword>
<feature type="compositionally biased region" description="Polar residues" evidence="2">
    <location>
        <begin position="349"/>
        <end position="358"/>
    </location>
</feature>
<keyword evidence="4" id="KW-1185">Reference proteome</keyword>
<evidence type="ECO:0000256" key="2">
    <source>
        <dbReference type="SAM" id="MobiDB-lite"/>
    </source>
</evidence>